<evidence type="ECO:0000256" key="1">
    <source>
        <dbReference type="ARBA" id="ARBA00001933"/>
    </source>
</evidence>
<dbReference type="Gene3D" id="3.90.1150.10">
    <property type="entry name" value="Aspartate Aminotransferase, domain 1"/>
    <property type="match status" value="1"/>
</dbReference>
<name>A0A428S8U5_9HYPO</name>
<evidence type="ECO:0000256" key="2">
    <source>
        <dbReference type="ARBA" id="ARBA00004998"/>
    </source>
</evidence>
<dbReference type="GO" id="GO:0042802">
    <property type="term" value="F:identical protein binding"/>
    <property type="evidence" value="ECO:0007669"/>
    <property type="project" value="TreeGrafter"/>
</dbReference>
<dbReference type="GO" id="GO:0055129">
    <property type="term" value="P:L-proline biosynthetic process"/>
    <property type="evidence" value="ECO:0007669"/>
    <property type="project" value="UniProtKB-UniPathway"/>
</dbReference>
<protein>
    <recommendedName>
        <fullName evidence="4 9">Ornithine aminotransferase</fullName>
        <ecNumber evidence="4 9">2.6.1.13</ecNumber>
    </recommendedName>
</protein>
<comment type="cofactor">
    <cofactor evidence="1 9">
        <name>pyridoxal 5'-phosphate</name>
        <dbReference type="ChEBI" id="CHEBI:597326"/>
    </cofactor>
</comment>
<gene>
    <name evidence="10" type="ORF">CEP51_002922</name>
</gene>
<evidence type="ECO:0000256" key="6">
    <source>
        <dbReference type="ARBA" id="ARBA00022679"/>
    </source>
</evidence>
<keyword evidence="7 8" id="KW-0663">Pyridoxal phosphate</keyword>
<dbReference type="GO" id="GO:0030170">
    <property type="term" value="F:pyridoxal phosphate binding"/>
    <property type="evidence" value="ECO:0007669"/>
    <property type="project" value="InterPro"/>
</dbReference>
<dbReference type="UniPathway" id="UPA00098">
    <property type="reaction ID" value="UER00358"/>
</dbReference>
<evidence type="ECO:0000256" key="8">
    <source>
        <dbReference type="RuleBase" id="RU003560"/>
    </source>
</evidence>
<dbReference type="GO" id="GO:0005737">
    <property type="term" value="C:cytoplasm"/>
    <property type="evidence" value="ECO:0007669"/>
    <property type="project" value="TreeGrafter"/>
</dbReference>
<proteinExistence type="inferred from homology"/>
<dbReference type="GO" id="GO:0019544">
    <property type="term" value="P:L-arginine catabolic process to L-glutamate"/>
    <property type="evidence" value="ECO:0007669"/>
    <property type="project" value="TreeGrafter"/>
</dbReference>
<dbReference type="PIRSF" id="PIRSF000521">
    <property type="entry name" value="Transaminase_4ab_Lys_Orn"/>
    <property type="match status" value="1"/>
</dbReference>
<dbReference type="Pfam" id="PF00202">
    <property type="entry name" value="Aminotran_3"/>
    <property type="match status" value="1"/>
</dbReference>
<dbReference type="InterPro" id="IPR015421">
    <property type="entry name" value="PyrdxlP-dep_Trfase_major"/>
</dbReference>
<dbReference type="InterPro" id="IPR050103">
    <property type="entry name" value="Class-III_PLP-dep_AT"/>
</dbReference>
<evidence type="ECO:0000313" key="11">
    <source>
        <dbReference type="Proteomes" id="UP000287972"/>
    </source>
</evidence>
<evidence type="ECO:0000256" key="7">
    <source>
        <dbReference type="ARBA" id="ARBA00022898"/>
    </source>
</evidence>
<evidence type="ECO:0000313" key="10">
    <source>
        <dbReference type="EMBL" id="RSL86232.1"/>
    </source>
</evidence>
<evidence type="ECO:0000256" key="5">
    <source>
        <dbReference type="ARBA" id="ARBA00022576"/>
    </source>
</evidence>
<comment type="similarity">
    <text evidence="3 8">Belongs to the class-III pyridoxal-phosphate-dependent aminotransferase family.</text>
</comment>
<dbReference type="GO" id="GO:0004587">
    <property type="term" value="F:ornithine aminotransferase activity"/>
    <property type="evidence" value="ECO:0007669"/>
    <property type="project" value="UniProtKB-EC"/>
</dbReference>
<keyword evidence="11" id="KW-1185">Reference proteome</keyword>
<dbReference type="SUPFAM" id="SSF53383">
    <property type="entry name" value="PLP-dependent transferases"/>
    <property type="match status" value="1"/>
</dbReference>
<comment type="pathway">
    <text evidence="2 9">Amino-acid biosynthesis; L-proline biosynthesis; L-glutamate 5-semialdehyde from L-ornithine: step 1/1.</text>
</comment>
<dbReference type="EMBL" id="NKCL01000044">
    <property type="protein sequence ID" value="RSL86232.1"/>
    <property type="molecule type" value="Genomic_DNA"/>
</dbReference>
<keyword evidence="5 9" id="KW-0032">Aminotransferase</keyword>
<dbReference type="CDD" id="cd00610">
    <property type="entry name" value="OAT_like"/>
    <property type="match status" value="1"/>
</dbReference>
<dbReference type="PANTHER" id="PTHR11986:SF18">
    <property type="entry name" value="ORNITHINE AMINOTRANSFERASE, MITOCHONDRIAL"/>
    <property type="match status" value="1"/>
</dbReference>
<dbReference type="InterPro" id="IPR015424">
    <property type="entry name" value="PyrdxlP-dep_Trfase"/>
</dbReference>
<dbReference type="GO" id="GO:0010121">
    <property type="term" value="P:L-arginine catabolic process to proline via ornithine"/>
    <property type="evidence" value="ECO:0007669"/>
    <property type="project" value="TreeGrafter"/>
</dbReference>
<sequence>MFVMGSFSPFSKTAEVNNDYDTYVAGGFAPLPIALTRAQGSIAYDVDGKEYIDFLSMIAVTNMGHGHPKIVKAAVEALQTGATINLVAQNPHYGQLARRITQMFNYDRFVALTSGGEAVDAAMKMARKWGYLVKGIPMGKCCILSASRCYHGVGLSNLSLFSFKSSLFEPFDPNNGHVSPSGHAVRFGYLEDLKKVFEADAENIAAFIIEPIQGASGVIVPPEDYLPGVAKLCKQYNVLLIIDEIQTGLGRCGYPLYQMKYDIQADLVVLGKALSGGLSPMSGVLGYNAVMELLDPAEVGSTMAANPPGCAAALAALDVLVDEDLPVRAREMGELMISTIKAMNPPHVIEYTGDGLLRAIVITEKEPWVTARRLGALLVQRGLIANGMKGGRIRLCPPLNIDRELLIRGAEMVAQALIDLENVPGELPGEIIPFKYGHYLK</sequence>
<dbReference type="InterPro" id="IPR005814">
    <property type="entry name" value="Aminotrans_3"/>
</dbReference>
<keyword evidence="6 9" id="KW-0808">Transferase</keyword>
<dbReference type="InterPro" id="IPR015422">
    <property type="entry name" value="PyrdxlP-dep_Trfase_small"/>
</dbReference>
<evidence type="ECO:0000256" key="4">
    <source>
        <dbReference type="ARBA" id="ARBA00012924"/>
    </source>
</evidence>
<dbReference type="PANTHER" id="PTHR11986">
    <property type="entry name" value="AMINOTRANSFERASE CLASS III"/>
    <property type="match status" value="1"/>
</dbReference>
<dbReference type="AlphaFoldDB" id="A0A428S8U5"/>
<accession>A0A428S8U5</accession>
<dbReference type="NCBIfam" id="TIGR01885">
    <property type="entry name" value="Orn_aminotrans"/>
    <property type="match status" value="1"/>
</dbReference>
<dbReference type="FunFam" id="3.40.640.10:FF:000011">
    <property type="entry name" value="Ornithine aminotransferase"/>
    <property type="match status" value="1"/>
</dbReference>
<dbReference type="InterPro" id="IPR010164">
    <property type="entry name" value="Orn_aminotrans"/>
</dbReference>
<comment type="caution">
    <text evidence="10">The sequence shown here is derived from an EMBL/GenBank/DDBJ whole genome shotgun (WGS) entry which is preliminary data.</text>
</comment>
<reference evidence="10 11" key="1">
    <citation type="submission" date="2017-06" db="EMBL/GenBank/DDBJ databases">
        <title>Comparative genomic analysis of Ambrosia Fusariam Clade fungi.</title>
        <authorList>
            <person name="Stajich J.E."/>
            <person name="Carrillo J."/>
            <person name="Kijimoto T."/>
            <person name="Eskalen A."/>
            <person name="O'Donnell K."/>
            <person name="Kasson M."/>
        </authorList>
    </citation>
    <scope>NUCLEOTIDE SEQUENCE [LARGE SCALE GENOMIC DNA]</scope>
    <source>
        <strain evidence="10 11">NRRL62606</strain>
    </source>
</reference>
<dbReference type="Proteomes" id="UP000287972">
    <property type="component" value="Unassembled WGS sequence"/>
</dbReference>
<comment type="catalytic activity">
    <reaction evidence="9">
        <text>a 2-oxocarboxylate + L-ornithine = L-glutamate 5-semialdehyde + an L-alpha-amino acid</text>
        <dbReference type="Rhea" id="RHEA:13877"/>
        <dbReference type="ChEBI" id="CHEBI:35179"/>
        <dbReference type="ChEBI" id="CHEBI:46911"/>
        <dbReference type="ChEBI" id="CHEBI:58066"/>
        <dbReference type="ChEBI" id="CHEBI:59869"/>
        <dbReference type="EC" id="2.6.1.13"/>
    </reaction>
</comment>
<dbReference type="InterPro" id="IPR049704">
    <property type="entry name" value="Aminotrans_3_PPA_site"/>
</dbReference>
<dbReference type="Gene3D" id="3.40.640.10">
    <property type="entry name" value="Type I PLP-dependent aspartate aminotransferase-like (Major domain)"/>
    <property type="match status" value="1"/>
</dbReference>
<evidence type="ECO:0000256" key="9">
    <source>
        <dbReference type="RuleBase" id="RU365036"/>
    </source>
</evidence>
<evidence type="ECO:0000256" key="3">
    <source>
        <dbReference type="ARBA" id="ARBA00008954"/>
    </source>
</evidence>
<organism evidence="10 11">
    <name type="scientific">Fusarium floridanum</name>
    <dbReference type="NCBI Taxonomy" id="1325733"/>
    <lineage>
        <taxon>Eukaryota</taxon>
        <taxon>Fungi</taxon>
        <taxon>Dikarya</taxon>
        <taxon>Ascomycota</taxon>
        <taxon>Pezizomycotina</taxon>
        <taxon>Sordariomycetes</taxon>
        <taxon>Hypocreomycetidae</taxon>
        <taxon>Hypocreales</taxon>
        <taxon>Nectriaceae</taxon>
        <taxon>Fusarium</taxon>
        <taxon>Fusarium solani species complex</taxon>
    </lineage>
</organism>
<dbReference type="EC" id="2.6.1.13" evidence="4 9"/>
<dbReference type="PROSITE" id="PS00600">
    <property type="entry name" value="AA_TRANSFER_CLASS_3"/>
    <property type="match status" value="1"/>
</dbReference>